<dbReference type="InterPro" id="IPR001789">
    <property type="entry name" value="Sig_transdc_resp-reg_receiver"/>
</dbReference>
<dbReference type="GO" id="GO:0000160">
    <property type="term" value="P:phosphorelay signal transduction system"/>
    <property type="evidence" value="ECO:0007669"/>
    <property type="project" value="InterPro"/>
</dbReference>
<dbReference type="CDD" id="cd00156">
    <property type="entry name" value="REC"/>
    <property type="match status" value="1"/>
</dbReference>
<dbReference type="SUPFAM" id="SSF52172">
    <property type="entry name" value="CheY-like"/>
    <property type="match status" value="1"/>
</dbReference>
<dbReference type="Pfam" id="PF00072">
    <property type="entry name" value="Response_reg"/>
    <property type="match status" value="1"/>
</dbReference>
<feature type="domain" description="Response regulatory" evidence="3">
    <location>
        <begin position="6"/>
        <end position="114"/>
    </location>
</feature>
<gene>
    <name evidence="4" type="ORF">SD72_12620</name>
</gene>
<keyword evidence="1 2" id="KW-0597">Phosphoprotein</keyword>
<dbReference type="AlphaFoldDB" id="A0A0D0HW68"/>
<evidence type="ECO:0000256" key="1">
    <source>
        <dbReference type="ARBA" id="ARBA00022553"/>
    </source>
</evidence>
<dbReference type="PANTHER" id="PTHR44591:SF3">
    <property type="entry name" value="RESPONSE REGULATORY DOMAIN-CONTAINING PROTEIN"/>
    <property type="match status" value="1"/>
</dbReference>
<sequence>MTARSLALTVEDNGEQTQLLRTLLDREGYDVFSAATAEAAIAAFPTISPSLAIIDLRLPGVTGEECSRLVRATFPDCRIVISSVLDREDYPLADGALPKPFTGATLHELLAGLTR</sequence>
<dbReference type="EMBL" id="JXSQ01000020">
    <property type="protein sequence ID" value="KIP51876.1"/>
    <property type="molecule type" value="Genomic_DNA"/>
</dbReference>
<reference evidence="4 5" key="1">
    <citation type="submission" date="2015-01" db="EMBL/GenBank/DDBJ databases">
        <title>Draft genome sequence of Leucobacter komagatae strain VKM ST2845.</title>
        <authorList>
            <person name="Karlyshev A.V."/>
            <person name="Kudryashova E.B."/>
        </authorList>
    </citation>
    <scope>NUCLEOTIDE SEQUENCE [LARGE SCALE GENOMIC DNA]</scope>
    <source>
        <strain evidence="4 5">VKM ST2845</strain>
    </source>
</reference>
<dbReference type="Proteomes" id="UP000032120">
    <property type="component" value="Unassembled WGS sequence"/>
</dbReference>
<proteinExistence type="predicted"/>
<dbReference type="PROSITE" id="PS50110">
    <property type="entry name" value="RESPONSE_REGULATORY"/>
    <property type="match status" value="1"/>
</dbReference>
<dbReference type="RefSeq" id="WP_042544824.1">
    <property type="nucleotide sequence ID" value="NZ_JXSQ01000020.1"/>
</dbReference>
<dbReference type="InterPro" id="IPR050595">
    <property type="entry name" value="Bact_response_regulator"/>
</dbReference>
<dbReference type="OrthoDB" id="5244745at2"/>
<evidence type="ECO:0000256" key="2">
    <source>
        <dbReference type="PROSITE-ProRule" id="PRU00169"/>
    </source>
</evidence>
<evidence type="ECO:0000313" key="4">
    <source>
        <dbReference type="EMBL" id="KIP51876.1"/>
    </source>
</evidence>
<evidence type="ECO:0000313" key="5">
    <source>
        <dbReference type="Proteomes" id="UP000032120"/>
    </source>
</evidence>
<keyword evidence="5" id="KW-1185">Reference proteome</keyword>
<dbReference type="SMART" id="SM00448">
    <property type="entry name" value="REC"/>
    <property type="match status" value="1"/>
</dbReference>
<protein>
    <recommendedName>
        <fullName evidence="3">Response regulatory domain-containing protein</fullName>
    </recommendedName>
</protein>
<organism evidence="4 5">
    <name type="scientific">Leucobacter komagatae</name>
    <dbReference type="NCBI Taxonomy" id="55969"/>
    <lineage>
        <taxon>Bacteria</taxon>
        <taxon>Bacillati</taxon>
        <taxon>Actinomycetota</taxon>
        <taxon>Actinomycetes</taxon>
        <taxon>Micrococcales</taxon>
        <taxon>Microbacteriaceae</taxon>
        <taxon>Leucobacter</taxon>
    </lineage>
</organism>
<comment type="caution">
    <text evidence="4">The sequence shown here is derived from an EMBL/GenBank/DDBJ whole genome shotgun (WGS) entry which is preliminary data.</text>
</comment>
<accession>A0A0D0HW68</accession>
<dbReference type="Gene3D" id="3.40.50.2300">
    <property type="match status" value="1"/>
</dbReference>
<evidence type="ECO:0000259" key="3">
    <source>
        <dbReference type="PROSITE" id="PS50110"/>
    </source>
</evidence>
<dbReference type="PANTHER" id="PTHR44591">
    <property type="entry name" value="STRESS RESPONSE REGULATOR PROTEIN 1"/>
    <property type="match status" value="1"/>
</dbReference>
<feature type="modified residue" description="4-aspartylphosphate" evidence="2">
    <location>
        <position position="55"/>
    </location>
</feature>
<name>A0A0D0HW68_9MICO</name>
<dbReference type="InterPro" id="IPR011006">
    <property type="entry name" value="CheY-like_superfamily"/>
</dbReference>